<dbReference type="SMART" id="SM00448">
    <property type="entry name" value="REC"/>
    <property type="match status" value="1"/>
</dbReference>
<gene>
    <name evidence="8" type="ORF">HJ583_004995</name>
</gene>
<keyword evidence="1" id="KW-0547">Nucleotide-binding</keyword>
<dbReference type="InterPro" id="IPR009057">
    <property type="entry name" value="Homeodomain-like_sf"/>
</dbReference>
<dbReference type="Pfam" id="PF00072">
    <property type="entry name" value="Response_reg"/>
    <property type="match status" value="1"/>
</dbReference>
<dbReference type="InterPro" id="IPR002197">
    <property type="entry name" value="HTH_Fis"/>
</dbReference>
<evidence type="ECO:0000259" key="7">
    <source>
        <dbReference type="PROSITE" id="PS50110"/>
    </source>
</evidence>
<evidence type="ECO:0000256" key="4">
    <source>
        <dbReference type="ARBA" id="ARBA00023163"/>
    </source>
</evidence>
<evidence type="ECO:0000256" key="1">
    <source>
        <dbReference type="ARBA" id="ARBA00022741"/>
    </source>
</evidence>
<feature type="domain" description="Sigma-54 factor interaction" evidence="6">
    <location>
        <begin position="149"/>
        <end position="378"/>
    </location>
</feature>
<feature type="domain" description="Response regulatory" evidence="7">
    <location>
        <begin position="10"/>
        <end position="130"/>
    </location>
</feature>
<dbReference type="PRINTS" id="PR01590">
    <property type="entry name" value="HTHFIS"/>
</dbReference>
<sequence>MPAATAPRPSLLLVDDDPLIRSSLAYILATDFDLCIAESRSDARRQILAAGKPPALALLDLGLPPHPHRADEGLALIGELLASDPLCKIIVLSGQDEEAHARHARALGALEFIAKPASPDQLRQALQRALQLRRQEEAERQQPLALQRIRGTHPALQIVRAELQRSATTPFPVLIEGESGTGKEIAARALHELARHHDKPFVALNCAAISPGLIEATLFGHARGAFTGAVGAQAGCFEEAREGTLFLDEIGELPLDLQPKLLRVLESGEYQRLGETQRRHTGARIIAATNRDLRGEVRAGRFRADLYHRLSVLRLVMPPLRSLGEDRLALFEHYVHDYAHQLQVPPCSLTPSARTAWLGYDFPGNVRELRNIVARLLSRHAGLAISAAQLEAEFESDPDSQPASPSPAVMAAPAEQAALLARLQACGSVSLDEELRRVESDWIAAALQLAHGNMSQAARLLGLNRSTLYSRIDTLARYASQAPANESSSQG</sequence>
<reference evidence="8 9" key="1">
    <citation type="submission" date="2020-06" db="EMBL/GenBank/DDBJ databases">
        <title>Draft genome of Uliginosibacterium sp. IMCC34675.</title>
        <authorList>
            <person name="Song J."/>
        </authorList>
    </citation>
    <scope>NUCLEOTIDE SEQUENCE [LARGE SCALE GENOMIC DNA]</scope>
    <source>
        <strain evidence="8 9">IMCC34675</strain>
    </source>
</reference>
<dbReference type="PROSITE" id="PS00688">
    <property type="entry name" value="SIGMA54_INTERACT_3"/>
    <property type="match status" value="1"/>
</dbReference>
<evidence type="ECO:0000256" key="3">
    <source>
        <dbReference type="ARBA" id="ARBA00023015"/>
    </source>
</evidence>
<dbReference type="InterPro" id="IPR025944">
    <property type="entry name" value="Sigma_54_int_dom_CS"/>
</dbReference>
<accession>A0ABX2ICV1</accession>
<dbReference type="Pfam" id="PF25601">
    <property type="entry name" value="AAA_lid_14"/>
    <property type="match status" value="1"/>
</dbReference>
<dbReference type="InterPro" id="IPR058245">
    <property type="entry name" value="NreC/VraR/RcsB-like_REC"/>
</dbReference>
<dbReference type="Gene3D" id="1.10.8.60">
    <property type="match status" value="1"/>
</dbReference>
<dbReference type="RefSeq" id="WP_170020895.1">
    <property type="nucleotide sequence ID" value="NZ_JABCSC020000001.1"/>
</dbReference>
<dbReference type="CDD" id="cd00009">
    <property type="entry name" value="AAA"/>
    <property type="match status" value="1"/>
</dbReference>
<dbReference type="InterPro" id="IPR001789">
    <property type="entry name" value="Sig_transdc_resp-reg_receiver"/>
</dbReference>
<keyword evidence="9" id="KW-1185">Reference proteome</keyword>
<keyword evidence="5" id="KW-0597">Phosphoprotein</keyword>
<dbReference type="CDD" id="cd17535">
    <property type="entry name" value="REC_NarL-like"/>
    <property type="match status" value="1"/>
</dbReference>
<evidence type="ECO:0000313" key="9">
    <source>
        <dbReference type="Proteomes" id="UP000778523"/>
    </source>
</evidence>
<dbReference type="Pfam" id="PF00158">
    <property type="entry name" value="Sigma54_activat"/>
    <property type="match status" value="1"/>
</dbReference>
<keyword evidence="3" id="KW-0805">Transcription regulation</keyword>
<evidence type="ECO:0000256" key="5">
    <source>
        <dbReference type="PROSITE-ProRule" id="PRU00169"/>
    </source>
</evidence>
<dbReference type="SUPFAM" id="SSF52540">
    <property type="entry name" value="P-loop containing nucleoside triphosphate hydrolases"/>
    <property type="match status" value="1"/>
</dbReference>
<protein>
    <submittedName>
        <fullName evidence="8">Sigma-54-dependent Fis family transcriptional regulator</fullName>
    </submittedName>
</protein>
<dbReference type="SUPFAM" id="SSF52172">
    <property type="entry name" value="CheY-like"/>
    <property type="match status" value="1"/>
</dbReference>
<dbReference type="PANTHER" id="PTHR32071">
    <property type="entry name" value="TRANSCRIPTIONAL REGULATORY PROTEIN"/>
    <property type="match status" value="1"/>
</dbReference>
<evidence type="ECO:0000259" key="6">
    <source>
        <dbReference type="PROSITE" id="PS50045"/>
    </source>
</evidence>
<dbReference type="InterPro" id="IPR058031">
    <property type="entry name" value="AAA_lid_NorR"/>
</dbReference>
<comment type="caution">
    <text evidence="8">The sequence shown here is derived from an EMBL/GenBank/DDBJ whole genome shotgun (WGS) entry which is preliminary data.</text>
</comment>
<dbReference type="PROSITE" id="PS50045">
    <property type="entry name" value="SIGMA54_INTERACT_4"/>
    <property type="match status" value="1"/>
</dbReference>
<keyword evidence="4" id="KW-0804">Transcription</keyword>
<dbReference type="InterPro" id="IPR011006">
    <property type="entry name" value="CheY-like_superfamily"/>
</dbReference>
<dbReference type="InterPro" id="IPR003593">
    <property type="entry name" value="AAA+_ATPase"/>
</dbReference>
<evidence type="ECO:0000256" key="2">
    <source>
        <dbReference type="ARBA" id="ARBA00022840"/>
    </source>
</evidence>
<dbReference type="SMART" id="SM00382">
    <property type="entry name" value="AAA"/>
    <property type="match status" value="1"/>
</dbReference>
<proteinExistence type="predicted"/>
<dbReference type="PROSITE" id="PS50110">
    <property type="entry name" value="RESPONSE_REGULATORY"/>
    <property type="match status" value="1"/>
</dbReference>
<evidence type="ECO:0000313" key="8">
    <source>
        <dbReference type="EMBL" id="NSL54376.1"/>
    </source>
</evidence>
<dbReference type="Gene3D" id="3.40.50.300">
    <property type="entry name" value="P-loop containing nucleotide triphosphate hydrolases"/>
    <property type="match status" value="1"/>
</dbReference>
<feature type="modified residue" description="4-aspartylphosphate" evidence="5">
    <location>
        <position position="60"/>
    </location>
</feature>
<dbReference type="Gene3D" id="1.10.10.60">
    <property type="entry name" value="Homeodomain-like"/>
    <property type="match status" value="1"/>
</dbReference>
<dbReference type="EMBL" id="JABCSC020000001">
    <property type="protein sequence ID" value="NSL54376.1"/>
    <property type="molecule type" value="Genomic_DNA"/>
</dbReference>
<name>A0ABX2ICV1_9RHOO</name>
<keyword evidence="2" id="KW-0067">ATP-binding</keyword>
<dbReference type="InterPro" id="IPR027417">
    <property type="entry name" value="P-loop_NTPase"/>
</dbReference>
<dbReference type="InterPro" id="IPR002078">
    <property type="entry name" value="Sigma_54_int"/>
</dbReference>
<dbReference type="Pfam" id="PF02954">
    <property type="entry name" value="HTH_8"/>
    <property type="match status" value="1"/>
</dbReference>
<organism evidence="8 9">
    <name type="scientific">Uliginosibacterium aquaticum</name>
    <dbReference type="NCBI Taxonomy" id="2731212"/>
    <lineage>
        <taxon>Bacteria</taxon>
        <taxon>Pseudomonadati</taxon>
        <taxon>Pseudomonadota</taxon>
        <taxon>Betaproteobacteria</taxon>
        <taxon>Rhodocyclales</taxon>
        <taxon>Zoogloeaceae</taxon>
        <taxon>Uliginosibacterium</taxon>
    </lineage>
</organism>
<dbReference type="Proteomes" id="UP000778523">
    <property type="component" value="Unassembled WGS sequence"/>
</dbReference>
<dbReference type="SUPFAM" id="SSF46689">
    <property type="entry name" value="Homeodomain-like"/>
    <property type="match status" value="1"/>
</dbReference>
<dbReference type="Gene3D" id="3.40.50.2300">
    <property type="match status" value="1"/>
</dbReference>